<dbReference type="Proteomes" id="UP000582213">
    <property type="component" value="Unassembled WGS sequence"/>
</dbReference>
<reference evidence="3 4" key="1">
    <citation type="submission" date="2019-10" db="EMBL/GenBank/DDBJ databases">
        <title>Genome Sequences from Six Type Strain Members of the Archaeal Family Sulfolobaceae: Acidianus ambivalens, Acidianus infernus, Metallosphaera prunae, Stygiolobus azoricus, Sulfolobus metallicus, and Sulfurisphaera ohwakuensis.</title>
        <authorList>
            <person name="Counts J.A."/>
            <person name="Kelly R.M."/>
        </authorList>
    </citation>
    <scope>NUCLEOTIDE SEQUENCE [LARGE SCALE GENOMIC DNA]</scope>
    <source>
        <strain evidence="3 4">TA-1</strain>
    </source>
</reference>
<proteinExistence type="inferred from homology"/>
<evidence type="ECO:0000313" key="2">
    <source>
        <dbReference type="EMBL" id="MBB5253121.1"/>
    </source>
</evidence>
<dbReference type="InterPro" id="IPR012340">
    <property type="entry name" value="NA-bd_OB-fold"/>
</dbReference>
<dbReference type="HAMAP" id="MF_00866">
    <property type="entry name" value="RNApol_arch_Rpo8"/>
    <property type="match status" value="1"/>
</dbReference>
<comment type="catalytic activity">
    <reaction evidence="1">
        <text>RNA(n) + a ribonucleoside 5'-triphosphate = RNA(n+1) + diphosphate</text>
        <dbReference type="Rhea" id="RHEA:21248"/>
        <dbReference type="Rhea" id="RHEA-COMP:14527"/>
        <dbReference type="Rhea" id="RHEA-COMP:17342"/>
        <dbReference type="ChEBI" id="CHEBI:33019"/>
        <dbReference type="ChEBI" id="CHEBI:61557"/>
        <dbReference type="ChEBI" id="CHEBI:140395"/>
        <dbReference type="EC" id="2.7.7.6"/>
    </reaction>
</comment>
<dbReference type="AlphaFoldDB" id="A0A650CDP1"/>
<dbReference type="EMBL" id="CP045484">
    <property type="protein sequence ID" value="QGR15961.1"/>
    <property type="molecule type" value="Genomic_DNA"/>
</dbReference>
<dbReference type="NCBIfam" id="NF011549">
    <property type="entry name" value="PRK14980.1"/>
    <property type="match status" value="1"/>
</dbReference>
<organism evidence="3 4">
    <name type="scientific">Sulfurisphaera ohwakuensis</name>
    <dbReference type="NCBI Taxonomy" id="69656"/>
    <lineage>
        <taxon>Archaea</taxon>
        <taxon>Thermoproteota</taxon>
        <taxon>Thermoprotei</taxon>
        <taxon>Sulfolobales</taxon>
        <taxon>Sulfolobaceae</taxon>
        <taxon>Sulfurisphaera</taxon>
    </lineage>
</organism>
<comment type="subunit">
    <text evidence="1">Part of the RNA polymerase complex.</text>
</comment>
<dbReference type="OrthoDB" id="34039at2157"/>
<sequence>MSVQVEGKVETTCKITSIDKGSLKGLIIIKMDCGIYQVEFDILESINIFKQEENVSVIISREKPVYTSNDFCAHGYLFYEKPEGNKILDQISLFGLIVKIYSEKGLIGNNLFKMMDHVYFCVKKSL</sequence>
<comment type="function">
    <text evidence="1">DNA-dependent RNA polymerase (RNAP) catalyzes the transcription of DNA into RNA using the four ribonucleoside triphosphates as substrates.</text>
</comment>
<comment type="subcellular location">
    <subcellularLocation>
        <location evidence="1">Cytoplasm</location>
    </subcellularLocation>
</comment>
<keyword evidence="1 3" id="KW-0240">DNA-directed RNA polymerase</keyword>
<dbReference type="GeneID" id="95643590"/>
<dbReference type="GO" id="GO:0000428">
    <property type="term" value="C:DNA-directed RNA polymerase complex"/>
    <property type="evidence" value="ECO:0007669"/>
    <property type="project" value="UniProtKB-KW"/>
</dbReference>
<dbReference type="InterPro" id="IPR031555">
    <property type="entry name" value="RNA_pol_Rpo8"/>
</dbReference>
<keyword evidence="4" id="KW-1185">Reference proteome</keyword>
<name>A0A650CDP1_SULOH</name>
<comment type="similarity">
    <text evidence="1">Belongs to the archaeal Rpo8 RNA polymerase subunit family.</text>
</comment>
<keyword evidence="1" id="KW-0804">Transcription</keyword>
<dbReference type="RefSeq" id="WP_156013581.1">
    <property type="nucleotide sequence ID" value="NZ_AP031374.1"/>
</dbReference>
<gene>
    <name evidence="1" type="primary">rpo8</name>
    <name evidence="1" type="synonym">rpoG</name>
    <name evidence="3" type="ORF">D1869_01235</name>
    <name evidence="2" type="ORF">HNQ62_000863</name>
</gene>
<evidence type="ECO:0000313" key="5">
    <source>
        <dbReference type="Proteomes" id="UP000582213"/>
    </source>
</evidence>
<dbReference type="EC" id="2.7.7.6" evidence="1"/>
<keyword evidence="1" id="KW-0963">Cytoplasm</keyword>
<keyword evidence="1 3" id="KW-0548">Nucleotidyltransferase</keyword>
<protein>
    <recommendedName>
        <fullName evidence="1">DNA-directed RNA polymerase subunit Rpo8</fullName>
        <ecNumber evidence="1">2.7.7.6</ecNumber>
    </recommendedName>
    <alternativeName>
        <fullName evidence="1">DNA-directed RNA polymerase, subunit G</fullName>
    </alternativeName>
</protein>
<dbReference type="Pfam" id="PF16992">
    <property type="entry name" value="RNA_pol_RpbG"/>
    <property type="match status" value="1"/>
</dbReference>
<evidence type="ECO:0000313" key="3">
    <source>
        <dbReference type="EMBL" id="QGR15961.1"/>
    </source>
</evidence>
<dbReference type="Gene3D" id="2.40.50.140">
    <property type="entry name" value="Nucleic acid-binding proteins"/>
    <property type="match status" value="1"/>
</dbReference>
<dbReference type="KEGG" id="soh:D1869_01235"/>
<evidence type="ECO:0000256" key="1">
    <source>
        <dbReference type="HAMAP-Rule" id="MF_00866"/>
    </source>
</evidence>
<reference evidence="2 5" key="2">
    <citation type="submission" date="2020-08" db="EMBL/GenBank/DDBJ databases">
        <title>Genomic Encyclopedia of Type Strains, Phase IV (KMG-IV): sequencing the most valuable type-strain genomes for metagenomic binning, comparative biology and taxonomic classification.</title>
        <authorList>
            <person name="Goeker M."/>
        </authorList>
    </citation>
    <scope>NUCLEOTIDE SEQUENCE [LARGE SCALE GENOMIC DNA]</scope>
    <source>
        <strain evidence="2 5">DSM 12421</strain>
    </source>
</reference>
<dbReference type="GO" id="GO:0003899">
    <property type="term" value="F:DNA-directed RNA polymerase activity"/>
    <property type="evidence" value="ECO:0007669"/>
    <property type="project" value="UniProtKB-UniRule"/>
</dbReference>
<dbReference type="GO" id="GO:0005737">
    <property type="term" value="C:cytoplasm"/>
    <property type="evidence" value="ECO:0007669"/>
    <property type="project" value="UniProtKB-SubCell"/>
</dbReference>
<dbReference type="GO" id="GO:0006351">
    <property type="term" value="P:DNA-templated transcription"/>
    <property type="evidence" value="ECO:0007669"/>
    <property type="project" value="UniProtKB-UniRule"/>
</dbReference>
<evidence type="ECO:0000313" key="4">
    <source>
        <dbReference type="Proteomes" id="UP000427373"/>
    </source>
</evidence>
<keyword evidence="1 3" id="KW-0808">Transferase</keyword>
<accession>A0A650CDP1</accession>
<dbReference type="Proteomes" id="UP000427373">
    <property type="component" value="Chromosome"/>
</dbReference>
<dbReference type="EMBL" id="JACHFY010000003">
    <property type="protein sequence ID" value="MBB5253121.1"/>
    <property type="molecule type" value="Genomic_DNA"/>
</dbReference>